<accession>A0AAU7AZV6</accession>
<evidence type="ECO:0000313" key="1">
    <source>
        <dbReference type="EMBL" id="XAY06937.1"/>
    </source>
</evidence>
<reference evidence="1" key="1">
    <citation type="submission" date="2022-12" db="EMBL/GenBank/DDBJ databases">
        <title>Paraconexibacter alkalitolerans sp. nov. and Baekduia alba sp. nov., isolated from soil and emended description of the genera Paraconexibacter (Chun et al., 2020) and Baekduia (An et al., 2020).</title>
        <authorList>
            <person name="Vieira S."/>
            <person name="Huber K.J."/>
            <person name="Geppert A."/>
            <person name="Wolf J."/>
            <person name="Neumann-Schaal M."/>
            <person name="Muesken M."/>
            <person name="Overmann J."/>
        </authorList>
    </citation>
    <scope>NUCLEOTIDE SEQUENCE</scope>
    <source>
        <strain evidence="1">AEG42_29</strain>
    </source>
</reference>
<dbReference type="KEGG" id="parq:DSM112329_03815"/>
<evidence type="ECO:0008006" key="2">
    <source>
        <dbReference type="Google" id="ProtNLM"/>
    </source>
</evidence>
<name>A0AAU7AZV6_9ACTN</name>
<dbReference type="InterPro" id="IPR036188">
    <property type="entry name" value="FAD/NAD-bd_sf"/>
</dbReference>
<dbReference type="SUPFAM" id="SSF51905">
    <property type="entry name" value="FAD/NAD(P)-binding domain"/>
    <property type="match status" value="1"/>
</dbReference>
<sequence length="377" mass="41248">MAQRATTRGADRTSLDGTRADVLICGASFAGLAVARELAGSGASVLLIDRYEIGERATSACAIPTPWLDALGLQAAGRQELPDMTFTTPHGSARYRLPWSWTAFDYRELCLLLAAQGDARFETAKVSGRTGNIVHTDRGDLHAPLIVDALGWRRVLAADGYQPPDAPLSRGLEVHPHHKAPDNALDVWIERDLIRRGYGWRVPAAGEQRVGVGSYAPRDHVKDPTNALAERLDVDAVRYQGNWFPHRLRDATEPGVFFAGDSAGHCFPLSGEGIRTALYFGLACGRELRAVVGGEQTAEQALVRYHDFSAGHARAFRRGLQLQRLLPTIPPRLLAIGLRAFGRRWLVRRSFGWYLRQADPSFVSAPRAARAGATLDS</sequence>
<dbReference type="PANTHER" id="PTHR42685">
    <property type="entry name" value="GERANYLGERANYL DIPHOSPHATE REDUCTASE"/>
    <property type="match status" value="1"/>
</dbReference>
<dbReference type="RefSeq" id="WP_354698150.1">
    <property type="nucleotide sequence ID" value="NZ_CP114014.1"/>
</dbReference>
<dbReference type="Gene3D" id="3.50.50.60">
    <property type="entry name" value="FAD/NAD(P)-binding domain"/>
    <property type="match status" value="1"/>
</dbReference>
<dbReference type="EMBL" id="CP114014">
    <property type="protein sequence ID" value="XAY06937.1"/>
    <property type="molecule type" value="Genomic_DNA"/>
</dbReference>
<dbReference type="AlphaFoldDB" id="A0AAU7AZV6"/>
<proteinExistence type="predicted"/>
<dbReference type="PANTHER" id="PTHR42685:SF18">
    <property type="entry name" value="DIGERANYLGERANYLGLYCEROPHOSPHOLIPID REDUCTASE"/>
    <property type="match status" value="1"/>
</dbReference>
<protein>
    <recommendedName>
        <fullName evidence="2">NAD(P)/FAD-dependent oxidoreductase</fullName>
    </recommendedName>
</protein>
<gene>
    <name evidence="1" type="ORF">DSM112329_03815</name>
</gene>
<organism evidence="1">
    <name type="scientific">Paraconexibacter sp. AEG42_29</name>
    <dbReference type="NCBI Taxonomy" id="2997339"/>
    <lineage>
        <taxon>Bacteria</taxon>
        <taxon>Bacillati</taxon>
        <taxon>Actinomycetota</taxon>
        <taxon>Thermoleophilia</taxon>
        <taxon>Solirubrobacterales</taxon>
        <taxon>Paraconexibacteraceae</taxon>
        <taxon>Paraconexibacter</taxon>
    </lineage>
</organism>
<dbReference type="InterPro" id="IPR050407">
    <property type="entry name" value="Geranylgeranyl_reductase"/>
</dbReference>